<proteinExistence type="predicted"/>
<dbReference type="EnsemblPlants" id="MELO3C035212.2.1">
    <property type="protein sequence ID" value="MELO3C035212.2.1"/>
    <property type="gene ID" value="MELO3C035212.2"/>
</dbReference>
<organism evidence="2">
    <name type="scientific">Cucumis melo</name>
    <name type="common">Muskmelon</name>
    <dbReference type="NCBI Taxonomy" id="3656"/>
    <lineage>
        <taxon>Eukaryota</taxon>
        <taxon>Viridiplantae</taxon>
        <taxon>Streptophyta</taxon>
        <taxon>Embryophyta</taxon>
        <taxon>Tracheophyta</taxon>
        <taxon>Spermatophyta</taxon>
        <taxon>Magnoliopsida</taxon>
        <taxon>eudicotyledons</taxon>
        <taxon>Gunneridae</taxon>
        <taxon>Pentapetalae</taxon>
        <taxon>rosids</taxon>
        <taxon>fabids</taxon>
        <taxon>Cucurbitales</taxon>
        <taxon>Cucurbitaceae</taxon>
        <taxon>Benincaseae</taxon>
        <taxon>Cucumis</taxon>
    </lineage>
</organism>
<dbReference type="Gramene" id="MELO3C035212.2.1">
    <property type="protein sequence ID" value="MELO3C035212.2.1"/>
    <property type="gene ID" value="MELO3C035212.2"/>
</dbReference>
<evidence type="ECO:0000256" key="1">
    <source>
        <dbReference type="SAM" id="SignalP"/>
    </source>
</evidence>
<protein>
    <submittedName>
        <fullName evidence="2">Uncharacterized protein</fullName>
    </submittedName>
</protein>
<name>A0A9I9EKS8_CUCME</name>
<feature type="signal peptide" evidence="1">
    <location>
        <begin position="1"/>
        <end position="17"/>
    </location>
</feature>
<dbReference type="AlphaFoldDB" id="A0A9I9EKS8"/>
<reference evidence="2" key="1">
    <citation type="submission" date="2023-03" db="UniProtKB">
        <authorList>
            <consortium name="EnsemblPlants"/>
        </authorList>
    </citation>
    <scope>IDENTIFICATION</scope>
</reference>
<accession>A0A9I9EKS8</accession>
<evidence type="ECO:0000313" key="2">
    <source>
        <dbReference type="EnsemblPlants" id="MELO3C035212.2.1"/>
    </source>
</evidence>
<feature type="chain" id="PRO_5039951388" evidence="1">
    <location>
        <begin position="18"/>
        <end position="100"/>
    </location>
</feature>
<keyword evidence="1" id="KW-0732">Signal</keyword>
<sequence>MFVCWSIAVIVVTVTNSQVKFSVSSKEIILTEEAGDCQIIGYEGEVETRFRIILHPTSFFISLSTHSDVIWFHKTISNYAIISIQTLECYIDYAIHFLNI</sequence>